<evidence type="ECO:0000313" key="3">
    <source>
        <dbReference type="EMBL" id="KHJ98744.1"/>
    </source>
</evidence>
<dbReference type="Proteomes" id="UP000053660">
    <property type="component" value="Unassembled WGS sequence"/>
</dbReference>
<protein>
    <recommendedName>
        <fullName evidence="5">LBP / BPI / CETP family protein</fullName>
    </recommendedName>
</protein>
<gene>
    <name evidence="3" type="ORF">OESDEN_01272</name>
</gene>
<evidence type="ECO:0000313" key="4">
    <source>
        <dbReference type="Proteomes" id="UP000053660"/>
    </source>
</evidence>
<name>A0A0B1TNC3_OESDE</name>
<dbReference type="AlphaFoldDB" id="A0A0B1TNC3"/>
<evidence type="ECO:0000256" key="2">
    <source>
        <dbReference type="SAM" id="SignalP"/>
    </source>
</evidence>
<dbReference type="OrthoDB" id="5877603at2759"/>
<accession>A0A0B1TNC3</accession>
<dbReference type="SUPFAM" id="SSF55394">
    <property type="entry name" value="Bactericidal permeability-increasing protein, BPI"/>
    <property type="match status" value="1"/>
</dbReference>
<evidence type="ECO:0000256" key="1">
    <source>
        <dbReference type="SAM" id="MobiDB-lite"/>
    </source>
</evidence>
<dbReference type="EMBL" id="KN549278">
    <property type="protein sequence ID" value="KHJ98744.1"/>
    <property type="molecule type" value="Genomic_DNA"/>
</dbReference>
<feature type="chain" id="PRO_5002083399" description="LBP / BPI / CETP family protein" evidence="2">
    <location>
        <begin position="18"/>
        <end position="488"/>
    </location>
</feature>
<organism evidence="3 4">
    <name type="scientific">Oesophagostomum dentatum</name>
    <name type="common">Nodular worm</name>
    <dbReference type="NCBI Taxonomy" id="61180"/>
    <lineage>
        <taxon>Eukaryota</taxon>
        <taxon>Metazoa</taxon>
        <taxon>Ecdysozoa</taxon>
        <taxon>Nematoda</taxon>
        <taxon>Chromadorea</taxon>
        <taxon>Rhabditida</taxon>
        <taxon>Rhabditina</taxon>
        <taxon>Rhabditomorpha</taxon>
        <taxon>Strongyloidea</taxon>
        <taxon>Strongylidae</taxon>
        <taxon>Oesophagostomum</taxon>
    </lineage>
</organism>
<proteinExistence type="predicted"/>
<reference evidence="3 4" key="1">
    <citation type="submission" date="2014-03" db="EMBL/GenBank/DDBJ databases">
        <title>Draft genome of the hookworm Oesophagostomum dentatum.</title>
        <authorList>
            <person name="Mitreva M."/>
        </authorList>
    </citation>
    <scope>NUCLEOTIDE SEQUENCE [LARGE SCALE GENOMIC DNA]</scope>
    <source>
        <strain evidence="3 4">OD-Hann</strain>
    </source>
</reference>
<evidence type="ECO:0008006" key="5">
    <source>
        <dbReference type="Google" id="ProtNLM"/>
    </source>
</evidence>
<dbReference type="InterPro" id="IPR017943">
    <property type="entry name" value="Bactericidal_perm-incr_a/b_dom"/>
</dbReference>
<keyword evidence="2" id="KW-0732">Signal</keyword>
<feature type="signal peptide" evidence="2">
    <location>
        <begin position="1"/>
        <end position="17"/>
    </location>
</feature>
<feature type="compositionally biased region" description="Basic and acidic residues" evidence="1">
    <location>
        <begin position="64"/>
        <end position="73"/>
    </location>
</feature>
<dbReference type="GO" id="GO:0008289">
    <property type="term" value="F:lipid binding"/>
    <property type="evidence" value="ECO:0007669"/>
    <property type="project" value="InterPro"/>
</dbReference>
<dbReference type="Gene3D" id="3.15.10.10">
    <property type="entry name" value="Bactericidal permeability-increasing protein, domain 1"/>
    <property type="match status" value="1"/>
</dbReference>
<feature type="region of interest" description="Disordered" evidence="1">
    <location>
        <begin position="54"/>
        <end position="74"/>
    </location>
</feature>
<sequence>MRVVLIELAHLLLVITAYNVRRERSLNGDKNEASFDLLERLTTQLENEFKEFYREEDSISDEPTPGKRAEHPSGDITVRIYPEGMKYLFEQTMLAIRHDAIRHRPHTMRTSYHGIDIFVDSIQVLDFVAPKLTAEHLGGSNFRFVTHGGGMRYLGLYSAVYKTTREGQFEARLDDIRVHLDVTFEKLGDHVAVATKKCSAKFEEVLVQMTPTMPSQILDLLRGRIEIRFQEKICPALIHFTKKLVNITPSIASIEDITPREVDVSSPCTVDHENAAWRYDTKGMKLSFKRANPRQKRSAADNSVKEAEVNQNEKASVSLTEDYINEVLADLMENDNVYFHLHRIPEVEKILETYCDEDQDCIGSVVNLERVKHGSGQLNSRITTTPFVELSDRDSAFLHLTLDTVLSFQNRAAHHRLPYLRLETFMKLRIADISIDQSEDDGSFKWSARFEIAELKVNKVHTDFEEVKKFASRLQDLLTQHRILVEVR</sequence>
<keyword evidence="4" id="KW-1185">Reference proteome</keyword>